<evidence type="ECO:0000256" key="1">
    <source>
        <dbReference type="SAM" id="MobiDB-lite"/>
    </source>
</evidence>
<feature type="region of interest" description="Disordered" evidence="1">
    <location>
        <begin position="82"/>
        <end position="115"/>
    </location>
</feature>
<dbReference type="AlphaFoldDB" id="A0A1M5SNW2"/>
<protein>
    <recommendedName>
        <fullName evidence="4">DUF4235 domain-containing protein</fullName>
    </recommendedName>
</protein>
<proteinExistence type="predicted"/>
<dbReference type="Proteomes" id="UP000186132">
    <property type="component" value="Unassembled WGS sequence"/>
</dbReference>
<dbReference type="EMBL" id="FQVU01000006">
    <property type="protein sequence ID" value="SHH40195.1"/>
    <property type="molecule type" value="Genomic_DNA"/>
</dbReference>
<gene>
    <name evidence="2" type="ORF">SAMN05443575_3769</name>
</gene>
<evidence type="ECO:0000313" key="3">
    <source>
        <dbReference type="Proteomes" id="UP000186132"/>
    </source>
</evidence>
<keyword evidence="3" id="KW-1185">Reference proteome</keyword>
<sequence length="115" mass="12180">MALGAKITMKLITVSISVPVTMATKKAVEKTWLAVRPDDPPRKAKDADVTWADALAWAALSAAGLVVADLVSRRGAESVYRTLTGSEPPAKASKSPKKLKEAKTQERIAKGAPAR</sequence>
<evidence type="ECO:0008006" key="4">
    <source>
        <dbReference type="Google" id="ProtNLM"/>
    </source>
</evidence>
<name>A0A1M5SNW2_9ACTN</name>
<evidence type="ECO:0000313" key="2">
    <source>
        <dbReference type="EMBL" id="SHH40195.1"/>
    </source>
</evidence>
<organism evidence="2 3">
    <name type="scientific">Jatrophihabitans endophyticus</name>
    <dbReference type="NCBI Taxonomy" id="1206085"/>
    <lineage>
        <taxon>Bacteria</taxon>
        <taxon>Bacillati</taxon>
        <taxon>Actinomycetota</taxon>
        <taxon>Actinomycetes</taxon>
        <taxon>Jatrophihabitantales</taxon>
        <taxon>Jatrophihabitantaceae</taxon>
        <taxon>Jatrophihabitans</taxon>
    </lineage>
</organism>
<feature type="compositionally biased region" description="Basic and acidic residues" evidence="1">
    <location>
        <begin position="98"/>
        <end position="109"/>
    </location>
</feature>
<accession>A0A1M5SNW2</accession>
<dbReference type="Pfam" id="PF14019">
    <property type="entry name" value="DUF4235"/>
    <property type="match status" value="1"/>
</dbReference>
<dbReference type="InterPro" id="IPR025329">
    <property type="entry name" value="DUF4235"/>
</dbReference>
<reference evidence="2 3" key="1">
    <citation type="submission" date="2016-11" db="EMBL/GenBank/DDBJ databases">
        <authorList>
            <person name="Jaros S."/>
            <person name="Januszkiewicz K."/>
            <person name="Wedrychowicz H."/>
        </authorList>
    </citation>
    <scope>NUCLEOTIDE SEQUENCE [LARGE SCALE GENOMIC DNA]</scope>
    <source>
        <strain evidence="2 3">DSM 45627</strain>
    </source>
</reference>
<dbReference type="RefSeq" id="WP_073391985.1">
    <property type="nucleotide sequence ID" value="NZ_FQVU01000006.1"/>
</dbReference>